<evidence type="ECO:0000313" key="2">
    <source>
        <dbReference type="Proteomes" id="UP000828390"/>
    </source>
</evidence>
<evidence type="ECO:0000313" key="1">
    <source>
        <dbReference type="EMBL" id="KAH3733406.1"/>
    </source>
</evidence>
<reference evidence="1" key="1">
    <citation type="journal article" date="2019" name="bioRxiv">
        <title>The Genome of the Zebra Mussel, Dreissena polymorpha: A Resource for Invasive Species Research.</title>
        <authorList>
            <person name="McCartney M.A."/>
            <person name="Auch B."/>
            <person name="Kono T."/>
            <person name="Mallez S."/>
            <person name="Zhang Y."/>
            <person name="Obille A."/>
            <person name="Becker A."/>
            <person name="Abrahante J.E."/>
            <person name="Garbe J."/>
            <person name="Badalamenti J.P."/>
            <person name="Herman A."/>
            <person name="Mangelson H."/>
            <person name="Liachko I."/>
            <person name="Sullivan S."/>
            <person name="Sone E.D."/>
            <person name="Koren S."/>
            <person name="Silverstein K.A.T."/>
            <person name="Beckman K.B."/>
            <person name="Gohl D.M."/>
        </authorList>
    </citation>
    <scope>NUCLEOTIDE SEQUENCE</scope>
    <source>
        <strain evidence="1">Duluth1</strain>
        <tissue evidence="1">Whole animal</tissue>
    </source>
</reference>
<reference evidence="1" key="2">
    <citation type="submission" date="2020-11" db="EMBL/GenBank/DDBJ databases">
        <authorList>
            <person name="McCartney M.A."/>
            <person name="Auch B."/>
            <person name="Kono T."/>
            <person name="Mallez S."/>
            <person name="Becker A."/>
            <person name="Gohl D.M."/>
            <person name="Silverstein K.A.T."/>
            <person name="Koren S."/>
            <person name="Bechman K.B."/>
            <person name="Herman A."/>
            <person name="Abrahante J.E."/>
            <person name="Garbe J."/>
        </authorList>
    </citation>
    <scope>NUCLEOTIDE SEQUENCE</scope>
    <source>
        <strain evidence="1">Duluth1</strain>
        <tissue evidence="1">Whole animal</tissue>
    </source>
</reference>
<sequence>MRGECLSSHHAPNSGSSLQTFVKLNQYCKLRRHPVADNVFYCGLGRLKGSFLLPPLE</sequence>
<accession>A0A9D4HW99</accession>
<proteinExistence type="predicted"/>
<comment type="caution">
    <text evidence="1">The sequence shown here is derived from an EMBL/GenBank/DDBJ whole genome shotgun (WGS) entry which is preliminary data.</text>
</comment>
<name>A0A9D4HW99_DREPO</name>
<dbReference type="EMBL" id="JAIWYP010000011">
    <property type="protein sequence ID" value="KAH3733406.1"/>
    <property type="molecule type" value="Genomic_DNA"/>
</dbReference>
<gene>
    <name evidence="1" type="ORF">DPMN_039833</name>
</gene>
<keyword evidence="2" id="KW-1185">Reference proteome</keyword>
<dbReference type="Proteomes" id="UP000828390">
    <property type="component" value="Unassembled WGS sequence"/>
</dbReference>
<organism evidence="1 2">
    <name type="scientific">Dreissena polymorpha</name>
    <name type="common">Zebra mussel</name>
    <name type="synonym">Mytilus polymorpha</name>
    <dbReference type="NCBI Taxonomy" id="45954"/>
    <lineage>
        <taxon>Eukaryota</taxon>
        <taxon>Metazoa</taxon>
        <taxon>Spiralia</taxon>
        <taxon>Lophotrochozoa</taxon>
        <taxon>Mollusca</taxon>
        <taxon>Bivalvia</taxon>
        <taxon>Autobranchia</taxon>
        <taxon>Heteroconchia</taxon>
        <taxon>Euheterodonta</taxon>
        <taxon>Imparidentia</taxon>
        <taxon>Neoheterodontei</taxon>
        <taxon>Myida</taxon>
        <taxon>Dreissenoidea</taxon>
        <taxon>Dreissenidae</taxon>
        <taxon>Dreissena</taxon>
    </lineage>
</organism>
<dbReference type="AlphaFoldDB" id="A0A9D4HW99"/>
<protein>
    <submittedName>
        <fullName evidence="1">Uncharacterized protein</fullName>
    </submittedName>
</protein>